<dbReference type="EMBL" id="JMIR01000024">
    <property type="protein sequence ID" value="KEO82274.1"/>
    <property type="molecule type" value="Genomic_DNA"/>
</dbReference>
<keyword evidence="3" id="KW-1133">Transmembrane helix</keyword>
<dbReference type="OrthoDB" id="27330at2"/>
<dbReference type="PANTHER" id="PTHR33392:SF6">
    <property type="entry name" value="POLYISOPRENYL-TEICHOIC ACID--PEPTIDOGLYCAN TEICHOIC ACID TRANSFERASE TAGU"/>
    <property type="match status" value="1"/>
</dbReference>
<feature type="domain" description="Cell envelope-related transcriptional attenuator" evidence="4">
    <location>
        <begin position="102"/>
        <end position="248"/>
    </location>
</feature>
<evidence type="ECO:0000313" key="5">
    <source>
        <dbReference type="EMBL" id="KEO82274.1"/>
    </source>
</evidence>
<keyword evidence="3" id="KW-0812">Transmembrane</keyword>
<feature type="region of interest" description="Disordered" evidence="2">
    <location>
        <begin position="1"/>
        <end position="26"/>
    </location>
</feature>
<feature type="region of interest" description="Disordered" evidence="2">
    <location>
        <begin position="337"/>
        <end position="514"/>
    </location>
</feature>
<feature type="compositionally biased region" description="Basic residues" evidence="2">
    <location>
        <begin position="1"/>
        <end position="13"/>
    </location>
</feature>
<dbReference type="InterPro" id="IPR050922">
    <property type="entry name" value="LytR/CpsA/Psr_CW_biosynth"/>
</dbReference>
<gene>
    <name evidence="5" type="ORF">EL26_15940</name>
</gene>
<evidence type="ECO:0000256" key="1">
    <source>
        <dbReference type="ARBA" id="ARBA00006068"/>
    </source>
</evidence>
<dbReference type="Proteomes" id="UP000027931">
    <property type="component" value="Unassembled WGS sequence"/>
</dbReference>
<sequence>MESRKDRHNRVKKPPAAAQGPKGQKPRFWKTKKFKWIMISLLAVVVIIVGIYAYAIGHFMTSIQKPKDSHQTPVQAEQWTGTEPVNIVLMGVDNRNNDPNPRADSILVISVDPKTKKAKVMSVMRDTWYNIPGHDFEKINAANAIGGPDLQMKTLRDFLQIPLHYYVKTDFKGFMKIVDALGGVDIDVEKDLNYADDGIYDIHLKKGYQHLDGNHALQYVRFRYDELGDYNRTMRQRKFLQAVADQMISTSGLVKLPSVLSAVEPYIETNMDASDMLKLGQLMLKVDKSDIQQMQVPPRETSRDGWAGGGQAVILPDVYETQKKVFEFLGLDESKLKKNETSQPKEYYDPTPVVPNNPNVKPDTPDPTPPPTETTKPETGPTTPETGTGTGTGGKTPGTGTGGTTPGTGTVGTTPGTGTGGTTPGTGTGGSTPGTGTGTGGTTPGTGTGGTTPGTGTGGTTPGTGTGGKTPGTGGTTPGTGGTTPGTGTGGGTGGTTPGTGGGGETPAPTTGTP</sequence>
<evidence type="ECO:0000256" key="3">
    <source>
        <dbReference type="SAM" id="Phobius"/>
    </source>
</evidence>
<dbReference type="eggNOG" id="COG1316">
    <property type="taxonomic scope" value="Bacteria"/>
</dbReference>
<dbReference type="Gene3D" id="3.40.630.190">
    <property type="entry name" value="LCP protein"/>
    <property type="match status" value="1"/>
</dbReference>
<protein>
    <recommendedName>
        <fullName evidence="4">Cell envelope-related transcriptional attenuator domain-containing protein</fullName>
    </recommendedName>
</protein>
<dbReference type="AlphaFoldDB" id="A0A074LMC8"/>
<feature type="compositionally biased region" description="Gly residues" evidence="2">
    <location>
        <begin position="388"/>
        <end position="505"/>
    </location>
</feature>
<dbReference type="Pfam" id="PF03816">
    <property type="entry name" value="LytR_cpsA_psr"/>
    <property type="match status" value="1"/>
</dbReference>
<organism evidence="5 6">
    <name type="scientific">Tumebacillus flagellatus</name>
    <dbReference type="NCBI Taxonomy" id="1157490"/>
    <lineage>
        <taxon>Bacteria</taxon>
        <taxon>Bacillati</taxon>
        <taxon>Bacillota</taxon>
        <taxon>Bacilli</taxon>
        <taxon>Bacillales</taxon>
        <taxon>Alicyclobacillaceae</taxon>
        <taxon>Tumebacillus</taxon>
    </lineage>
</organism>
<dbReference type="PANTHER" id="PTHR33392">
    <property type="entry name" value="POLYISOPRENYL-TEICHOIC ACID--PEPTIDOGLYCAN TEICHOIC ACID TRANSFERASE TAGU"/>
    <property type="match status" value="1"/>
</dbReference>
<reference evidence="5 6" key="1">
    <citation type="journal article" date="2013" name="Int. J. Syst. Evol. Microbiol.">
        <title>Tumebacillus flagellatus sp. nov., an alpha-amylase/pullulanase-producing bacterium isolated from cassava wastewater.</title>
        <authorList>
            <person name="Wang Q."/>
            <person name="Xie N."/>
            <person name="Qin Y."/>
            <person name="Shen N."/>
            <person name="Zhu J."/>
            <person name="Mi H."/>
            <person name="Huang R."/>
        </authorList>
    </citation>
    <scope>NUCLEOTIDE SEQUENCE [LARGE SCALE GENOMIC DNA]</scope>
    <source>
        <strain evidence="5 6">GST4</strain>
    </source>
</reference>
<accession>A0A074LMC8</accession>
<comment type="caution">
    <text evidence="5">The sequence shown here is derived from an EMBL/GenBank/DDBJ whole genome shotgun (WGS) entry which is preliminary data.</text>
</comment>
<feature type="transmembrane region" description="Helical" evidence="3">
    <location>
        <begin position="34"/>
        <end position="55"/>
    </location>
</feature>
<dbReference type="InterPro" id="IPR004474">
    <property type="entry name" value="LytR_CpsA_psr"/>
</dbReference>
<feature type="compositionally biased region" description="Low complexity" evidence="2">
    <location>
        <begin position="373"/>
        <end position="387"/>
    </location>
</feature>
<dbReference type="RefSeq" id="WP_052036440.1">
    <property type="nucleotide sequence ID" value="NZ_JMIR01000024.1"/>
</dbReference>
<dbReference type="NCBIfam" id="TIGR00350">
    <property type="entry name" value="lytR_cpsA_psr"/>
    <property type="match status" value="1"/>
</dbReference>
<dbReference type="STRING" id="1157490.EL26_15940"/>
<keyword evidence="6" id="KW-1185">Reference proteome</keyword>
<evidence type="ECO:0000259" key="4">
    <source>
        <dbReference type="Pfam" id="PF03816"/>
    </source>
</evidence>
<keyword evidence="3" id="KW-0472">Membrane</keyword>
<name>A0A074LMC8_9BACL</name>
<evidence type="ECO:0000313" key="6">
    <source>
        <dbReference type="Proteomes" id="UP000027931"/>
    </source>
</evidence>
<comment type="similarity">
    <text evidence="1">Belongs to the LytR/CpsA/Psr (LCP) family.</text>
</comment>
<proteinExistence type="inferred from homology"/>
<evidence type="ECO:0000256" key="2">
    <source>
        <dbReference type="SAM" id="MobiDB-lite"/>
    </source>
</evidence>